<dbReference type="Gene3D" id="3.40.50.2000">
    <property type="entry name" value="Glycogen Phosphorylase B"/>
    <property type="match status" value="2"/>
</dbReference>
<feature type="region of interest" description="Disordered" evidence="4">
    <location>
        <begin position="1"/>
        <end position="23"/>
    </location>
</feature>
<feature type="domain" description="Glycosyltransferase subfamily 4-like N-terminal" evidence="6">
    <location>
        <begin position="45"/>
        <end position="206"/>
    </location>
</feature>
<dbReference type="AlphaFoldDB" id="A0A1T3NUB8"/>
<keyword evidence="8" id="KW-1185">Reference proteome</keyword>
<keyword evidence="3" id="KW-0808">Transferase</keyword>
<dbReference type="STRING" id="159449.B4N89_04130"/>
<reference evidence="7 8" key="1">
    <citation type="submission" date="2017-03" db="EMBL/GenBank/DDBJ databases">
        <title>Draft genome sequence of Streptomyces scabrisporus NF3, endophyte isolated from Amphipterygium adstringens.</title>
        <authorList>
            <person name="Vazquez M."/>
            <person name="Ceapa C.D."/>
            <person name="Rodriguez Luna D."/>
            <person name="Sanchez Esquivel S."/>
        </authorList>
    </citation>
    <scope>NUCLEOTIDE SEQUENCE [LARGE SCALE GENOMIC DNA]</scope>
    <source>
        <strain evidence="7 8">NF3</strain>
    </source>
</reference>
<dbReference type="CDD" id="cd03801">
    <property type="entry name" value="GT4_PimA-like"/>
    <property type="match status" value="1"/>
</dbReference>
<comment type="caution">
    <text evidence="7">The sequence shown here is derived from an EMBL/GenBank/DDBJ whole genome shotgun (WGS) entry which is preliminary data.</text>
</comment>
<dbReference type="InterPro" id="IPR001296">
    <property type="entry name" value="Glyco_trans_1"/>
</dbReference>
<evidence type="ECO:0000256" key="3">
    <source>
        <dbReference type="ARBA" id="ARBA00022679"/>
    </source>
</evidence>
<dbReference type="PANTHER" id="PTHR12526:SF510">
    <property type="entry name" value="D-INOSITOL 3-PHOSPHATE GLYCOSYLTRANSFERASE"/>
    <property type="match status" value="1"/>
</dbReference>
<dbReference type="PANTHER" id="PTHR12526">
    <property type="entry name" value="GLYCOSYLTRANSFERASE"/>
    <property type="match status" value="1"/>
</dbReference>
<evidence type="ECO:0000259" key="6">
    <source>
        <dbReference type="Pfam" id="PF13439"/>
    </source>
</evidence>
<dbReference type="Pfam" id="PF00534">
    <property type="entry name" value="Glycos_transf_1"/>
    <property type="match status" value="1"/>
</dbReference>
<sequence length="408" mass="43454">MRPARSSARRPRPAGPGIAGGDRRGGIVTERIRLVHVVWRLSVGGGIPQVSRQVLAGLDPERFDCHAISARPAWEEDELGELGPNVTVHALDHTGPAGPRDEVRLGLRIAAKVRELRPDVLHAHSGTARLSLPAALACPRLPRVMEVHEPLKDGLHSRSTNGIEVGMVKAAGFRPFAHSTHVRDATAAIVRWRPERIPLVPLGVPVHDPDPAAGAALRAELGIAPEALVVVGVGRAAQKNIPLMVRVGADVVRKLGAAGPPVVFLIIGRQEPEIPALIERLGVAEHVRVVPPLPRLGDAFDAADLFLSTSHYEGFGLAVAEAMVAGVPVVGTAVGGVTDVVADGVTGRLLRAGDRGGLVMACRELLTDADTRARMGAASRERVLARFTRQHMLDGFARVYERAALRRR</sequence>
<name>A0A1T3NUB8_9ACTN</name>
<evidence type="ECO:0000259" key="5">
    <source>
        <dbReference type="Pfam" id="PF00534"/>
    </source>
</evidence>
<dbReference type="GO" id="GO:0016757">
    <property type="term" value="F:glycosyltransferase activity"/>
    <property type="evidence" value="ECO:0007669"/>
    <property type="project" value="UniProtKB-KW"/>
</dbReference>
<evidence type="ECO:0000313" key="8">
    <source>
        <dbReference type="Proteomes" id="UP000190037"/>
    </source>
</evidence>
<feature type="domain" description="Glycosyl transferase family 1" evidence="5">
    <location>
        <begin position="217"/>
        <end position="382"/>
    </location>
</feature>
<accession>A0A1T3NUB8</accession>
<protein>
    <recommendedName>
        <fullName evidence="1">D-inositol 3-phosphate glycosyltransferase</fullName>
    </recommendedName>
</protein>
<dbReference type="InterPro" id="IPR028098">
    <property type="entry name" value="Glyco_trans_4-like_N"/>
</dbReference>
<evidence type="ECO:0000256" key="1">
    <source>
        <dbReference type="ARBA" id="ARBA00021292"/>
    </source>
</evidence>
<dbReference type="SUPFAM" id="SSF53756">
    <property type="entry name" value="UDP-Glycosyltransferase/glycogen phosphorylase"/>
    <property type="match status" value="1"/>
</dbReference>
<evidence type="ECO:0000256" key="4">
    <source>
        <dbReference type="SAM" id="MobiDB-lite"/>
    </source>
</evidence>
<evidence type="ECO:0000256" key="2">
    <source>
        <dbReference type="ARBA" id="ARBA00022676"/>
    </source>
</evidence>
<dbReference type="Proteomes" id="UP000190037">
    <property type="component" value="Unassembled WGS sequence"/>
</dbReference>
<proteinExistence type="predicted"/>
<dbReference type="Pfam" id="PF13439">
    <property type="entry name" value="Glyco_transf_4"/>
    <property type="match status" value="1"/>
</dbReference>
<evidence type="ECO:0000313" key="7">
    <source>
        <dbReference type="EMBL" id="OPC80241.1"/>
    </source>
</evidence>
<keyword evidence="2" id="KW-0328">Glycosyltransferase</keyword>
<dbReference type="EMBL" id="MWQN01000001">
    <property type="protein sequence ID" value="OPC80241.1"/>
    <property type="molecule type" value="Genomic_DNA"/>
</dbReference>
<organism evidence="7 8">
    <name type="scientific">Embleya scabrispora</name>
    <dbReference type="NCBI Taxonomy" id="159449"/>
    <lineage>
        <taxon>Bacteria</taxon>
        <taxon>Bacillati</taxon>
        <taxon>Actinomycetota</taxon>
        <taxon>Actinomycetes</taxon>
        <taxon>Kitasatosporales</taxon>
        <taxon>Streptomycetaceae</taxon>
        <taxon>Embleya</taxon>
    </lineage>
</organism>
<gene>
    <name evidence="7" type="ORF">B4N89_04130</name>
</gene>